<feature type="domain" description="NR LBD" evidence="14">
    <location>
        <begin position="236"/>
        <end position="502"/>
    </location>
</feature>
<keyword evidence="10 11" id="KW-0539">Nucleus</keyword>
<dbReference type="Pfam" id="PF00105">
    <property type="entry name" value="zf-C4"/>
    <property type="match status" value="1"/>
</dbReference>
<dbReference type="SUPFAM" id="SSF48508">
    <property type="entry name" value="Nuclear receptor ligand-binding domain"/>
    <property type="match status" value="1"/>
</dbReference>
<evidence type="ECO:0000313" key="16">
    <source>
        <dbReference type="Proteomes" id="UP000835052"/>
    </source>
</evidence>
<evidence type="ECO:0000256" key="1">
    <source>
        <dbReference type="ARBA" id="ARBA00004123"/>
    </source>
</evidence>
<evidence type="ECO:0000256" key="9">
    <source>
        <dbReference type="ARBA" id="ARBA00023170"/>
    </source>
</evidence>
<keyword evidence="6 11" id="KW-0805">Transcription regulation</keyword>
<organism evidence="15 16">
    <name type="scientific">Caenorhabditis auriculariae</name>
    <dbReference type="NCBI Taxonomy" id="2777116"/>
    <lineage>
        <taxon>Eukaryota</taxon>
        <taxon>Metazoa</taxon>
        <taxon>Ecdysozoa</taxon>
        <taxon>Nematoda</taxon>
        <taxon>Chromadorea</taxon>
        <taxon>Rhabditida</taxon>
        <taxon>Rhabditina</taxon>
        <taxon>Rhabditomorpha</taxon>
        <taxon>Rhabditoidea</taxon>
        <taxon>Rhabditidae</taxon>
        <taxon>Peloderinae</taxon>
        <taxon>Caenorhabditis</taxon>
    </lineage>
</organism>
<reference evidence="15" key="1">
    <citation type="submission" date="2020-10" db="EMBL/GenBank/DDBJ databases">
        <authorList>
            <person name="Kikuchi T."/>
        </authorList>
    </citation>
    <scope>NUCLEOTIDE SEQUENCE</scope>
    <source>
        <strain evidence="15">NKZ352</strain>
    </source>
</reference>
<keyword evidence="8 11" id="KW-0804">Transcription</keyword>
<comment type="subcellular location">
    <subcellularLocation>
        <location evidence="1 11">Nucleus</location>
    </subcellularLocation>
</comment>
<evidence type="ECO:0000256" key="8">
    <source>
        <dbReference type="ARBA" id="ARBA00023163"/>
    </source>
</evidence>
<dbReference type="CDD" id="cd06157">
    <property type="entry name" value="NR_LBD"/>
    <property type="match status" value="1"/>
</dbReference>
<evidence type="ECO:0000256" key="6">
    <source>
        <dbReference type="ARBA" id="ARBA00023015"/>
    </source>
</evidence>
<evidence type="ECO:0000256" key="3">
    <source>
        <dbReference type="ARBA" id="ARBA00022723"/>
    </source>
</evidence>
<dbReference type="SMART" id="SM00430">
    <property type="entry name" value="HOLI"/>
    <property type="match status" value="1"/>
</dbReference>
<dbReference type="InterPro" id="IPR000536">
    <property type="entry name" value="Nucl_hrmn_rcpt_lig-bd"/>
</dbReference>
<keyword evidence="16" id="KW-1185">Reference proteome</keyword>
<evidence type="ECO:0000256" key="10">
    <source>
        <dbReference type="ARBA" id="ARBA00023242"/>
    </source>
</evidence>
<dbReference type="Proteomes" id="UP000835052">
    <property type="component" value="Unassembled WGS sequence"/>
</dbReference>
<dbReference type="PROSITE" id="PS51030">
    <property type="entry name" value="NUCLEAR_REC_DBD_2"/>
    <property type="match status" value="1"/>
</dbReference>
<dbReference type="GO" id="GO:0005634">
    <property type="term" value="C:nucleus"/>
    <property type="evidence" value="ECO:0007669"/>
    <property type="project" value="UniProtKB-SubCell"/>
</dbReference>
<dbReference type="GO" id="GO:0003700">
    <property type="term" value="F:DNA-binding transcription factor activity"/>
    <property type="evidence" value="ECO:0007669"/>
    <property type="project" value="InterPro"/>
</dbReference>
<dbReference type="Gene3D" id="3.30.50.10">
    <property type="entry name" value="Erythroid Transcription Factor GATA-1, subunit A"/>
    <property type="match status" value="1"/>
</dbReference>
<sequence length="508" mass="57848">MALSVAVTWRLDKMMRKTDPKKSFSERRRSPERMPASKMLIDPMLEPFICKYEPSDEFGKYNQMDTSPSTSNGDMSSGSSTTKLICDVCGDVAFGKHYGVNACNGCKGFFRRSVWSRRQYTCRFGGDCPVVKEHRNVCRSCRLKKCFEVGMNPDAVQNERDRNSKNGSAPDGSPQELTILPNGAIRRKRNRPISVDAFTQTEQTDDWSASTDNGLRNGSEHNPTPPEPSEMPSPDEYMRIPAYLLNVETQVFYNTPIEVDQSIAVTKEPISLPFDVVFRKPLLVCSRYPMRFVNDRVLTPPDLIDGWRRHFTYYSDWCHSMEEFRQLSEVDQVTIAKKRIILHGWFVHSYYSHKQGTEGICFANGAAHLSYGGDPSVTEFYKEIMPRYINYVLKPMRLFEMDDYEMVIIKSILFFSTDSGLSPAGKAVVSAAREKYLTALYNYERYAKSNQASQATVRVAKFMIMLSAITSLTHLMNEGVQMMSLFNVIAFDDLIQATHKNTPCPSPH</sequence>
<dbReference type="GO" id="GO:0000978">
    <property type="term" value="F:RNA polymerase II cis-regulatory region sequence-specific DNA binding"/>
    <property type="evidence" value="ECO:0007669"/>
    <property type="project" value="InterPro"/>
</dbReference>
<proteinExistence type="inferred from homology"/>
<feature type="domain" description="Nuclear receptor" evidence="13">
    <location>
        <begin position="83"/>
        <end position="158"/>
    </location>
</feature>
<dbReference type="SUPFAM" id="SSF57716">
    <property type="entry name" value="Glucocorticoid receptor-like (DNA-binding domain)"/>
    <property type="match status" value="1"/>
</dbReference>
<dbReference type="PRINTS" id="PR00047">
    <property type="entry name" value="STROIDFINGER"/>
</dbReference>
<keyword evidence="4 11" id="KW-0863">Zinc-finger</keyword>
<protein>
    <submittedName>
        <fullName evidence="15">Uncharacterized protein</fullName>
    </submittedName>
</protein>
<keyword evidence="3 11" id="KW-0479">Metal-binding</keyword>
<evidence type="ECO:0000256" key="2">
    <source>
        <dbReference type="ARBA" id="ARBA00005993"/>
    </source>
</evidence>
<dbReference type="GO" id="GO:0008270">
    <property type="term" value="F:zinc ion binding"/>
    <property type="evidence" value="ECO:0007669"/>
    <property type="project" value="UniProtKB-KW"/>
</dbReference>
<dbReference type="PANTHER" id="PTHR47630">
    <property type="entry name" value="NUCLEAR HORMONE RECEPTOR FAMILY-RELATED-RELATED"/>
    <property type="match status" value="1"/>
</dbReference>
<comment type="caution">
    <text evidence="15">The sequence shown here is derived from an EMBL/GenBank/DDBJ whole genome shotgun (WGS) entry which is preliminary data.</text>
</comment>
<feature type="region of interest" description="Disordered" evidence="12">
    <location>
        <begin position="156"/>
        <end position="235"/>
    </location>
</feature>
<dbReference type="PROSITE" id="PS00031">
    <property type="entry name" value="NUCLEAR_REC_DBD_1"/>
    <property type="match status" value="1"/>
</dbReference>
<comment type="similarity">
    <text evidence="2 11">Belongs to the nuclear hormone receptor family.</text>
</comment>
<evidence type="ECO:0000256" key="5">
    <source>
        <dbReference type="ARBA" id="ARBA00022833"/>
    </source>
</evidence>
<gene>
    <name evidence="15" type="ORF">CAUJ_LOCUS12772</name>
</gene>
<name>A0A8S1HK32_9PELO</name>
<keyword evidence="7 11" id="KW-0238">DNA-binding</keyword>
<dbReference type="Pfam" id="PF00104">
    <property type="entry name" value="Hormone_recep"/>
    <property type="match status" value="1"/>
</dbReference>
<dbReference type="InterPro" id="IPR052499">
    <property type="entry name" value="C.elegans_NHRs"/>
</dbReference>
<evidence type="ECO:0000256" key="12">
    <source>
        <dbReference type="SAM" id="MobiDB-lite"/>
    </source>
</evidence>
<dbReference type="PROSITE" id="PS51843">
    <property type="entry name" value="NR_LBD"/>
    <property type="match status" value="1"/>
</dbReference>
<keyword evidence="9 11" id="KW-0675">Receptor</keyword>
<evidence type="ECO:0000256" key="11">
    <source>
        <dbReference type="RuleBase" id="RU004334"/>
    </source>
</evidence>
<dbReference type="InterPro" id="IPR013088">
    <property type="entry name" value="Znf_NHR/GATA"/>
</dbReference>
<evidence type="ECO:0000313" key="15">
    <source>
        <dbReference type="EMBL" id="CAD6196861.1"/>
    </source>
</evidence>
<accession>A0A8S1HK32</accession>
<feature type="compositionally biased region" description="Polar residues" evidence="12">
    <location>
        <begin position="197"/>
        <end position="222"/>
    </location>
</feature>
<dbReference type="AlphaFoldDB" id="A0A8S1HK32"/>
<evidence type="ECO:0000259" key="14">
    <source>
        <dbReference type="PROSITE" id="PS51843"/>
    </source>
</evidence>
<evidence type="ECO:0000256" key="7">
    <source>
        <dbReference type="ARBA" id="ARBA00023125"/>
    </source>
</evidence>
<evidence type="ECO:0000256" key="4">
    <source>
        <dbReference type="ARBA" id="ARBA00022771"/>
    </source>
</evidence>
<dbReference type="InterPro" id="IPR049636">
    <property type="entry name" value="HNF4-like_DBD"/>
</dbReference>
<dbReference type="OrthoDB" id="5837785at2759"/>
<dbReference type="CDD" id="cd06960">
    <property type="entry name" value="NR_DBD_HNF4A"/>
    <property type="match status" value="1"/>
</dbReference>
<dbReference type="PANTHER" id="PTHR47630:SF1">
    <property type="entry name" value="NUCLEAR HORMONE RECEPTOR FAMILY MEMBER NHR-4"/>
    <property type="match status" value="1"/>
</dbReference>
<dbReference type="EMBL" id="CAJGYM010000081">
    <property type="protein sequence ID" value="CAD6196861.1"/>
    <property type="molecule type" value="Genomic_DNA"/>
</dbReference>
<dbReference type="Gene3D" id="1.10.565.10">
    <property type="entry name" value="Retinoid X Receptor"/>
    <property type="match status" value="1"/>
</dbReference>
<evidence type="ECO:0000259" key="13">
    <source>
        <dbReference type="PROSITE" id="PS51030"/>
    </source>
</evidence>
<dbReference type="InterPro" id="IPR001628">
    <property type="entry name" value="Znf_hrmn_rcpt"/>
</dbReference>
<dbReference type="FunFam" id="3.30.50.10:FF:000030">
    <property type="entry name" value="Nuclear Hormone Receptor family"/>
    <property type="match status" value="1"/>
</dbReference>
<keyword evidence="5 11" id="KW-0862">Zinc</keyword>
<dbReference type="SMART" id="SM00399">
    <property type="entry name" value="ZnF_C4"/>
    <property type="match status" value="1"/>
</dbReference>
<dbReference type="InterPro" id="IPR035500">
    <property type="entry name" value="NHR-like_dom_sf"/>
</dbReference>